<dbReference type="GO" id="GO:0002161">
    <property type="term" value="F:aminoacyl-tRNA deacylase activity"/>
    <property type="evidence" value="ECO:0007669"/>
    <property type="project" value="UniProtKB-ARBA"/>
</dbReference>
<dbReference type="PANTHER" id="PTHR43462:SF1">
    <property type="entry name" value="ALANYL-TRNA EDITING PROTEIN AARSD1"/>
    <property type="match status" value="1"/>
</dbReference>
<dbReference type="GO" id="GO:0005737">
    <property type="term" value="C:cytoplasm"/>
    <property type="evidence" value="ECO:0007669"/>
    <property type="project" value="UniProtKB-SubCell"/>
</dbReference>
<dbReference type="PANTHER" id="PTHR43462">
    <property type="entry name" value="ALANYL-TRNA EDITING PROTEIN"/>
    <property type="match status" value="1"/>
</dbReference>
<feature type="domain" description="Alanyl-transfer RNA synthetases family profile" evidence="6">
    <location>
        <begin position="1"/>
        <end position="244"/>
    </location>
</feature>
<evidence type="ECO:0000313" key="8">
    <source>
        <dbReference type="Proteomes" id="UP000761380"/>
    </source>
</evidence>
<dbReference type="GO" id="GO:0005524">
    <property type="term" value="F:ATP binding"/>
    <property type="evidence" value="ECO:0007669"/>
    <property type="project" value="InterPro"/>
</dbReference>
<keyword evidence="3" id="KW-0479">Metal-binding</keyword>
<sequence>MTETKTIRLYDEQVMLRSCKTVVTACVERKKGFGVELSETVFYPEGGGQLSDTGKLLLADKTIKVTHVREKDGHILHETAEPIAVGTEVTAEIDWQMRFDHMQQHCGEHLLSYGFWKLCQADNVGFHMTEEMVTIDLSREVSAAEVQQVETLANAQIQENLPIKTTWMDAEQAAACATRKFNDKLTGPVRVVSIEGSDACTCCGTHPPMTGMVGLVKIFKAEKHKEGTRIYFLCGRRAMEKIQTCWQELTGAVQLLSLKDEEIKSGVERLQAENKELRDKLVIAEERWVNEIAPQLLAKAELKEDIKLVEVHFEDISANAARKLAQRLAEEPLAQVTLFYKQKNRLNYILTRGNAVPVSCRERIAVLNKELNGHGGGNDNMAQGSSAADD</sequence>
<dbReference type="InterPro" id="IPR018164">
    <property type="entry name" value="Ala-tRNA-synth_IIc_N"/>
</dbReference>
<comment type="cofactor">
    <cofactor evidence="1">
        <name>Zn(2+)</name>
        <dbReference type="ChEBI" id="CHEBI:29105"/>
    </cofactor>
</comment>
<evidence type="ECO:0000256" key="5">
    <source>
        <dbReference type="SAM" id="Coils"/>
    </source>
</evidence>
<dbReference type="Gene3D" id="3.30.980.10">
    <property type="entry name" value="Threonyl-trna Synthetase, Chain A, domain 2"/>
    <property type="match status" value="1"/>
</dbReference>
<evidence type="ECO:0000256" key="2">
    <source>
        <dbReference type="ARBA" id="ARBA00004496"/>
    </source>
</evidence>
<dbReference type="SUPFAM" id="SSF55186">
    <property type="entry name" value="ThrRS/AlaRS common domain"/>
    <property type="match status" value="1"/>
</dbReference>
<dbReference type="InterPro" id="IPR051335">
    <property type="entry name" value="Alanyl-tRNA_Editing_Enzymes"/>
</dbReference>
<dbReference type="SUPFAM" id="SSF50447">
    <property type="entry name" value="Translation proteins"/>
    <property type="match status" value="1"/>
</dbReference>
<evidence type="ECO:0000313" key="7">
    <source>
        <dbReference type="EMBL" id="MBE6092963.1"/>
    </source>
</evidence>
<comment type="caution">
    <text evidence="7">The sequence shown here is derived from an EMBL/GenBank/DDBJ whole genome shotgun (WGS) entry which is preliminary data.</text>
</comment>
<dbReference type="GO" id="GO:0003676">
    <property type="term" value="F:nucleic acid binding"/>
    <property type="evidence" value="ECO:0007669"/>
    <property type="project" value="InterPro"/>
</dbReference>
<gene>
    <name evidence="7" type="ORF">E7201_07350</name>
</gene>
<dbReference type="GO" id="GO:0046872">
    <property type="term" value="F:metal ion binding"/>
    <property type="evidence" value="ECO:0007669"/>
    <property type="project" value="UniProtKB-KW"/>
</dbReference>
<feature type="coiled-coil region" evidence="5">
    <location>
        <begin position="260"/>
        <end position="287"/>
    </location>
</feature>
<dbReference type="Pfam" id="PF07973">
    <property type="entry name" value="tRNA_SAD"/>
    <property type="match status" value="1"/>
</dbReference>
<dbReference type="InterPro" id="IPR012947">
    <property type="entry name" value="tRNA_SAD"/>
</dbReference>
<dbReference type="GO" id="GO:0006419">
    <property type="term" value="P:alanyl-tRNA aminoacylation"/>
    <property type="evidence" value="ECO:0007669"/>
    <property type="project" value="InterPro"/>
</dbReference>
<evidence type="ECO:0000259" key="6">
    <source>
        <dbReference type="PROSITE" id="PS50860"/>
    </source>
</evidence>
<accession>A0A927ZSX8</accession>
<dbReference type="PROSITE" id="PS50860">
    <property type="entry name" value="AA_TRNA_LIGASE_II_ALA"/>
    <property type="match status" value="1"/>
</dbReference>
<organism evidence="7 8">
    <name type="scientific">Selenomonas ruminantium</name>
    <dbReference type="NCBI Taxonomy" id="971"/>
    <lineage>
        <taxon>Bacteria</taxon>
        <taxon>Bacillati</taxon>
        <taxon>Bacillota</taxon>
        <taxon>Negativicutes</taxon>
        <taxon>Selenomonadales</taxon>
        <taxon>Selenomonadaceae</taxon>
        <taxon>Selenomonas</taxon>
    </lineage>
</organism>
<proteinExistence type="predicted"/>
<keyword evidence="5" id="KW-0175">Coiled coil</keyword>
<dbReference type="EMBL" id="SVBY01000047">
    <property type="protein sequence ID" value="MBE6092963.1"/>
    <property type="molecule type" value="Genomic_DNA"/>
</dbReference>
<dbReference type="Gene3D" id="3.10.310.40">
    <property type="match status" value="1"/>
</dbReference>
<dbReference type="Proteomes" id="UP000761380">
    <property type="component" value="Unassembled WGS sequence"/>
</dbReference>
<dbReference type="Gene3D" id="2.40.30.130">
    <property type="match status" value="1"/>
</dbReference>
<dbReference type="GO" id="GO:0004813">
    <property type="term" value="F:alanine-tRNA ligase activity"/>
    <property type="evidence" value="ECO:0007669"/>
    <property type="project" value="InterPro"/>
</dbReference>
<dbReference type="InterPro" id="IPR018163">
    <property type="entry name" value="Thr/Ala-tRNA-synth_IIc_edit"/>
</dbReference>
<comment type="subcellular location">
    <subcellularLocation>
        <location evidence="2">Cytoplasm</location>
    </subcellularLocation>
</comment>
<name>A0A927ZSX8_SELRU</name>
<protein>
    <submittedName>
        <fullName evidence="7">Alanyl-tRNA editing protein</fullName>
    </submittedName>
</protein>
<evidence type="ECO:0000256" key="4">
    <source>
        <dbReference type="ARBA" id="ARBA00022833"/>
    </source>
</evidence>
<evidence type="ECO:0000256" key="3">
    <source>
        <dbReference type="ARBA" id="ARBA00022723"/>
    </source>
</evidence>
<dbReference type="Pfam" id="PF01411">
    <property type="entry name" value="tRNA-synt_2c"/>
    <property type="match status" value="1"/>
</dbReference>
<dbReference type="InterPro" id="IPR018165">
    <property type="entry name" value="Ala-tRNA-synth_IIc_core"/>
</dbReference>
<evidence type="ECO:0000256" key="1">
    <source>
        <dbReference type="ARBA" id="ARBA00001947"/>
    </source>
</evidence>
<dbReference type="InterPro" id="IPR009000">
    <property type="entry name" value="Transl_B-barrel_sf"/>
</dbReference>
<reference evidence="7" key="1">
    <citation type="submission" date="2019-04" db="EMBL/GenBank/DDBJ databases">
        <title>Evolution of Biomass-Degrading Anaerobic Consortia Revealed by Metagenomics.</title>
        <authorList>
            <person name="Peng X."/>
        </authorList>
    </citation>
    <scope>NUCLEOTIDE SEQUENCE</scope>
    <source>
        <strain evidence="7">SIG240</strain>
    </source>
</reference>
<keyword evidence="4" id="KW-0862">Zinc</keyword>
<dbReference type="SMART" id="SM00863">
    <property type="entry name" value="tRNA_SAD"/>
    <property type="match status" value="1"/>
</dbReference>
<dbReference type="AlphaFoldDB" id="A0A927ZSX8"/>